<gene>
    <name evidence="1" type="primary">ORF117_6</name>
    <name evidence="1" type="ORF">HusqMp137</name>
</gene>
<proteinExistence type="predicted"/>
<dbReference type="AlphaFoldDB" id="H9M8C7"/>
<accession>H9M8C7</accession>
<dbReference type="GeneID" id="12354537"/>
<dbReference type="EMBL" id="JQ002659">
    <property type="protein sequence ID" value="AEV55834.1"/>
    <property type="molecule type" value="Genomic_DNA"/>
</dbReference>
<geneLocation type="mitochondrion" evidence="1"/>
<sequence>MGAPRPKAHSALTDESISVEPVNRASASWLLDAWGRGLVVPAYSSPQRKGGTLERKAPRLRRIRGRSLYLNPPRGTLHTQAVQKIDGVKSRMKLSNCKRTASTYTDRLCSLWKLSHH</sequence>
<keyword evidence="1" id="KW-0496">Mitochondrion</keyword>
<protein>
    <submittedName>
        <fullName evidence="1">Uncharacterized protein</fullName>
    </submittedName>
</protein>
<name>H9M8C7_PHLSQ</name>
<reference evidence="1" key="1">
    <citation type="journal article" date="2012" name="PLoS ONE">
        <title>The Mitochondrial Genome of the Lycophyte Huperzia squarrosa: The Most Archaic Form in Vascular Plants.</title>
        <authorList>
            <person name="Liu Y."/>
            <person name="Wang B."/>
            <person name="Cui P."/>
            <person name="Li L."/>
            <person name="Xue J.Y."/>
            <person name="Yu J."/>
            <person name="Qiu Y.L."/>
        </authorList>
    </citation>
    <scope>NUCLEOTIDE SEQUENCE</scope>
</reference>
<dbReference type="RefSeq" id="YP_006234377.1">
    <property type="nucleotide sequence ID" value="NC_017755.1"/>
</dbReference>
<evidence type="ECO:0000313" key="1">
    <source>
        <dbReference type="EMBL" id="AEV55834.1"/>
    </source>
</evidence>
<organism evidence="1">
    <name type="scientific">Phlegmariurus squarrosus</name>
    <name type="common">Rock tassel fern</name>
    <name type="synonym">Lycopodium squarrosum</name>
    <dbReference type="NCBI Taxonomy" id="73615"/>
    <lineage>
        <taxon>Eukaryota</taxon>
        <taxon>Viridiplantae</taxon>
        <taxon>Streptophyta</taxon>
        <taxon>Embryophyta</taxon>
        <taxon>Tracheophyta</taxon>
        <taxon>Lycopodiopsida</taxon>
        <taxon>Lycopodiales</taxon>
        <taxon>Lycopodiaceae</taxon>
        <taxon>Huperzioideae</taxon>
        <taxon>Phlegmariurus</taxon>
    </lineage>
</organism>